<feature type="domain" description="Helicase ATP-binding" evidence="12">
    <location>
        <begin position="36"/>
        <end position="202"/>
    </location>
</feature>
<dbReference type="SMART" id="SM00278">
    <property type="entry name" value="HhH1"/>
    <property type="match status" value="2"/>
</dbReference>
<dbReference type="CDD" id="cd18795">
    <property type="entry name" value="SF2_C_Ski2"/>
    <property type="match status" value="1"/>
</dbReference>
<evidence type="ECO:0000256" key="8">
    <source>
        <dbReference type="ARBA" id="ARBA00023235"/>
    </source>
</evidence>
<dbReference type="Pfam" id="PF20470">
    <property type="entry name" value="HTH_61"/>
    <property type="match status" value="1"/>
</dbReference>
<keyword evidence="4 11" id="KW-0347">Helicase</keyword>
<accession>A0A1Y3GFF0</accession>
<comment type="caution">
    <text evidence="14">The sequence shown here is derived from an EMBL/GenBank/DDBJ whole genome shotgun (WGS) entry which is preliminary data.</text>
</comment>
<evidence type="ECO:0000256" key="9">
    <source>
        <dbReference type="ARBA" id="ARBA00034617"/>
    </source>
</evidence>
<dbReference type="InterPro" id="IPR022965">
    <property type="entry name" value="Helicase_Hel308"/>
</dbReference>
<dbReference type="InterPro" id="IPR048772">
    <property type="entry name" value="Hel308-like_dom4"/>
</dbReference>
<evidence type="ECO:0000313" key="14">
    <source>
        <dbReference type="EMBL" id="OUJ19023.1"/>
    </source>
</evidence>
<dbReference type="SMART" id="SM00487">
    <property type="entry name" value="DEXDc"/>
    <property type="match status" value="1"/>
</dbReference>
<keyword evidence="7 11" id="KW-0234">DNA repair</keyword>
<dbReference type="InterPro" id="IPR014001">
    <property type="entry name" value="Helicase_ATP-bd"/>
</dbReference>
<evidence type="ECO:0000313" key="15">
    <source>
        <dbReference type="Proteomes" id="UP000195137"/>
    </source>
</evidence>
<comment type="catalytic activity">
    <reaction evidence="10 11">
        <text>ATP + H2O = ADP + phosphate + H(+)</text>
        <dbReference type="Rhea" id="RHEA:13065"/>
        <dbReference type="ChEBI" id="CHEBI:15377"/>
        <dbReference type="ChEBI" id="CHEBI:15378"/>
        <dbReference type="ChEBI" id="CHEBI:30616"/>
        <dbReference type="ChEBI" id="CHEBI:43474"/>
        <dbReference type="ChEBI" id="CHEBI:456216"/>
        <dbReference type="EC" id="5.6.2.4"/>
    </reaction>
</comment>
<comment type="similarity">
    <text evidence="11">Belongs to the helicase family. Hel308 subfamily.</text>
</comment>
<reference evidence="14 15" key="1">
    <citation type="submission" date="2016-12" db="EMBL/GenBank/DDBJ databases">
        <title>Discovery of methanogenic haloarchaea.</title>
        <authorList>
            <person name="Sorokin D.Y."/>
            <person name="Makarova K.S."/>
            <person name="Abbas B."/>
            <person name="Ferrer M."/>
            <person name="Golyshin P.N."/>
        </authorList>
    </citation>
    <scope>NUCLEOTIDE SEQUENCE [LARGE SCALE GENOMIC DNA]</scope>
    <source>
        <strain evidence="14">AMET1</strain>
    </source>
</reference>
<dbReference type="GO" id="GO:0003677">
    <property type="term" value="F:DNA binding"/>
    <property type="evidence" value="ECO:0007669"/>
    <property type="project" value="UniProtKB-UniRule"/>
</dbReference>
<dbReference type="SUPFAM" id="SSF52540">
    <property type="entry name" value="P-loop containing nucleoside triphosphate hydrolases"/>
    <property type="match status" value="2"/>
</dbReference>
<dbReference type="AlphaFoldDB" id="A0A1Y3GFF0"/>
<name>A0A1Y3GFF0_9EURY</name>
<keyword evidence="5 11" id="KW-0067">ATP-binding</keyword>
<keyword evidence="2 11" id="KW-0227">DNA damage</keyword>
<dbReference type="SUPFAM" id="SSF158702">
    <property type="entry name" value="Sec63 N-terminal domain-like"/>
    <property type="match status" value="1"/>
</dbReference>
<evidence type="ECO:0000256" key="3">
    <source>
        <dbReference type="ARBA" id="ARBA00022801"/>
    </source>
</evidence>
<evidence type="ECO:0000256" key="2">
    <source>
        <dbReference type="ARBA" id="ARBA00022763"/>
    </source>
</evidence>
<dbReference type="InterPro" id="IPR001650">
    <property type="entry name" value="Helicase_C-like"/>
</dbReference>
<dbReference type="Pfam" id="PF21280">
    <property type="entry name" value="Helicase_dom4_arc"/>
    <property type="match status" value="1"/>
</dbReference>
<evidence type="ECO:0000259" key="12">
    <source>
        <dbReference type="PROSITE" id="PS51192"/>
    </source>
</evidence>
<dbReference type="GO" id="GO:0005524">
    <property type="term" value="F:ATP binding"/>
    <property type="evidence" value="ECO:0007669"/>
    <property type="project" value="UniProtKB-UniRule"/>
</dbReference>
<dbReference type="InterPro" id="IPR003583">
    <property type="entry name" value="Hlx-hairpin-Hlx_DNA-bd_motif"/>
</dbReference>
<dbReference type="HAMAP" id="MF_00442">
    <property type="entry name" value="Helicase_Hel308"/>
    <property type="match status" value="1"/>
</dbReference>
<dbReference type="InterPro" id="IPR011545">
    <property type="entry name" value="DEAD/DEAH_box_helicase_dom"/>
</dbReference>
<dbReference type="SUPFAM" id="SSF46785">
    <property type="entry name" value="Winged helix' DNA-binding domain"/>
    <property type="match status" value="1"/>
</dbReference>
<dbReference type="Gene3D" id="3.40.50.300">
    <property type="entry name" value="P-loop containing nucleotide triphosphate hydrolases"/>
    <property type="match status" value="2"/>
</dbReference>
<evidence type="ECO:0000256" key="4">
    <source>
        <dbReference type="ARBA" id="ARBA00022806"/>
    </source>
</evidence>
<dbReference type="Pfam" id="PF00271">
    <property type="entry name" value="Helicase_C"/>
    <property type="match status" value="1"/>
</dbReference>
<keyword evidence="3 11" id="KW-0378">Hydrolase</keyword>
<dbReference type="Gene3D" id="1.10.150.20">
    <property type="entry name" value="5' to 3' exonuclease, C-terminal subdomain"/>
    <property type="match status" value="1"/>
</dbReference>
<dbReference type="PANTHER" id="PTHR47961:SF10">
    <property type="entry name" value="ATP-DEPENDENT DNA HELICASE HEL308"/>
    <property type="match status" value="1"/>
</dbReference>
<dbReference type="InterPro" id="IPR050474">
    <property type="entry name" value="Hel308_SKI2-like"/>
</dbReference>
<dbReference type="GO" id="GO:0043138">
    <property type="term" value="F:3'-5' DNA helicase activity"/>
    <property type="evidence" value="ECO:0007669"/>
    <property type="project" value="UniProtKB-UniRule"/>
</dbReference>
<evidence type="ECO:0000256" key="5">
    <source>
        <dbReference type="ARBA" id="ARBA00022840"/>
    </source>
</evidence>
<dbReference type="Pfam" id="PF00270">
    <property type="entry name" value="DEAD"/>
    <property type="match status" value="1"/>
</dbReference>
<dbReference type="PROSITE" id="PS51192">
    <property type="entry name" value="HELICASE_ATP_BIND_1"/>
    <property type="match status" value="1"/>
</dbReference>
<proteinExistence type="inferred from homology"/>
<keyword evidence="15" id="KW-1185">Reference proteome</keyword>
<organism evidence="14 15">
    <name type="scientific">Methanonatronarchaeum thermophilum</name>
    <dbReference type="NCBI Taxonomy" id="1927129"/>
    <lineage>
        <taxon>Archaea</taxon>
        <taxon>Methanobacteriati</taxon>
        <taxon>Methanobacteriota</taxon>
        <taxon>Methanonatronarchaeia</taxon>
        <taxon>Methanonatronarchaeales</taxon>
        <taxon>Methanonatronarchaeaceae</taxon>
        <taxon>Methanonatronarchaeum</taxon>
    </lineage>
</organism>
<dbReference type="PANTHER" id="PTHR47961">
    <property type="entry name" value="DNA POLYMERASE THETA, PUTATIVE (AFU_ORTHOLOGUE AFUA_1G05260)-RELATED"/>
    <property type="match status" value="1"/>
</dbReference>
<evidence type="ECO:0000256" key="7">
    <source>
        <dbReference type="ARBA" id="ARBA00023204"/>
    </source>
</evidence>
<sequence length="714" mass="79694">MMVDDLLDFGLPEEGLEIFGDRGIEELYPPQVDGVRSGVLDGRNLVLAVPTASGKTLVSELGILKSVFSGGRTLYIVPLKALAYEKFELFKEYERYGFNVGVATGDYDRSADYLSDMDVVVTTSEKADSMLRLGTDWIGDVDVVVCDEVHLVDSDRRGPTLEVTLAKLMMMNPGAQVIALSATISNAREIANWLDAGLVKSDWRPIELKEGVVFDDFIDFPFDGGKEVCSDEDDVATSLVRDAVLEGGQALVFTSSRRNSRGAAGRIVGSLDDLLSPMEEDRLMELSNDILDVDGVTEEGERLARYVRRGVAFHHAGLRNTHLRRIEKLFSSGDLKAICSTPTLAWGINLPARRVVVRDYKRYDPNYGMKPIPVLDVKQMFGRAGRPGMDPYGEAVLIAKNEVERDQLIDRYVVGDTENITSKLASEPALRSHVLSTIASGFAGSYSELMDFIDRTFFAVQNRPEDIQLLVKRVLGFLESEGFIEVDGFGLGSGSGFDATAIGKRVSELYIDPLSASRILERLSGRGMESDIEFLHMVCETPDMDTLYMRKSDYSRVESFLKENPRLKERGEMDDWFLSEVKTSLLLKDWIDEEDDGDICDWYGVSSGDIRRKASTAEWLLHSAAELSKMSMSLYINRLRNLQRRMQYGVKKELSDLVSISGIGRVRARELYKNGYRTKSDLHELIDNQSLVREVDGVGAKTIEKIKRELGGNE</sequence>
<dbReference type="PROSITE" id="PS51194">
    <property type="entry name" value="HELICASE_CTER"/>
    <property type="match status" value="1"/>
</dbReference>
<evidence type="ECO:0000256" key="11">
    <source>
        <dbReference type="HAMAP-Rule" id="MF_00442"/>
    </source>
</evidence>
<comment type="subunit">
    <text evidence="11">Monomer.</text>
</comment>
<evidence type="ECO:0000256" key="10">
    <source>
        <dbReference type="ARBA" id="ARBA00048988"/>
    </source>
</evidence>
<comment type="function">
    <text evidence="11">DNA-dependent ATPase and 3'-5' DNA helicase that may be involved in repair of stalled replication forks.</text>
</comment>
<dbReference type="InterPro" id="IPR036390">
    <property type="entry name" value="WH_DNA-bd_sf"/>
</dbReference>
<dbReference type="InterPro" id="IPR027417">
    <property type="entry name" value="P-loop_NTPase"/>
</dbReference>
<dbReference type="SMART" id="SM00490">
    <property type="entry name" value="HELICc"/>
    <property type="match status" value="1"/>
</dbReference>
<feature type="binding site" evidence="11">
    <location>
        <position position="31"/>
    </location>
    <ligand>
        <name>ATP</name>
        <dbReference type="ChEBI" id="CHEBI:30616"/>
    </ligand>
</feature>
<comment type="catalytic activity">
    <reaction evidence="9 11">
        <text>Couples ATP hydrolysis with the unwinding of duplex DNA by translocating in the 3'-5' direction.</text>
        <dbReference type="EC" id="5.6.2.4"/>
    </reaction>
</comment>
<dbReference type="RefSeq" id="WP_143406830.1">
    <property type="nucleotide sequence ID" value="NZ_MRZU01000003.1"/>
</dbReference>
<evidence type="ECO:0000256" key="1">
    <source>
        <dbReference type="ARBA" id="ARBA00022741"/>
    </source>
</evidence>
<protein>
    <recommendedName>
        <fullName evidence="11">ATP-dependent DNA helicase Hel308</fullName>
        <ecNumber evidence="11">5.6.2.4</ecNumber>
    </recommendedName>
    <alternativeName>
        <fullName evidence="11">DNA 3'-5' helicase Hel308</fullName>
    </alternativeName>
</protein>
<keyword evidence="6 11" id="KW-0238">DNA-binding</keyword>
<dbReference type="EMBL" id="MRZU01000003">
    <property type="protein sequence ID" value="OUJ19023.1"/>
    <property type="molecule type" value="Genomic_DNA"/>
</dbReference>
<keyword evidence="1 11" id="KW-0547">Nucleotide-binding</keyword>
<dbReference type="GO" id="GO:0016887">
    <property type="term" value="F:ATP hydrolysis activity"/>
    <property type="evidence" value="ECO:0007669"/>
    <property type="project" value="RHEA"/>
</dbReference>
<keyword evidence="8 11" id="KW-0413">Isomerase</keyword>
<dbReference type="Proteomes" id="UP000195137">
    <property type="component" value="Unassembled WGS sequence"/>
</dbReference>
<dbReference type="Pfam" id="PF14520">
    <property type="entry name" value="HHH_5"/>
    <property type="match status" value="1"/>
</dbReference>
<dbReference type="InterPro" id="IPR046931">
    <property type="entry name" value="HTH_61"/>
</dbReference>
<evidence type="ECO:0000256" key="6">
    <source>
        <dbReference type="ARBA" id="ARBA00023125"/>
    </source>
</evidence>
<evidence type="ECO:0000259" key="13">
    <source>
        <dbReference type="PROSITE" id="PS51194"/>
    </source>
</evidence>
<gene>
    <name evidence="11" type="primary">hel308</name>
    <name evidence="14" type="ORF">AMET1_0674</name>
</gene>
<dbReference type="Gene3D" id="1.10.3380.30">
    <property type="match status" value="1"/>
</dbReference>
<dbReference type="OrthoDB" id="371946at2157"/>
<dbReference type="EC" id="5.6.2.4" evidence="11"/>
<feature type="domain" description="Helicase C-terminal" evidence="13">
    <location>
        <begin position="270"/>
        <end position="436"/>
    </location>
</feature>
<dbReference type="GO" id="GO:0006281">
    <property type="term" value="P:DNA repair"/>
    <property type="evidence" value="ECO:0007669"/>
    <property type="project" value="UniProtKB-UniRule"/>
</dbReference>